<dbReference type="AlphaFoldDB" id="A0A0F9ACA6"/>
<keyword evidence="1" id="KW-0472">Membrane</keyword>
<evidence type="ECO:0000313" key="2">
    <source>
        <dbReference type="EMBL" id="KKL07065.1"/>
    </source>
</evidence>
<evidence type="ECO:0000256" key="1">
    <source>
        <dbReference type="SAM" id="Phobius"/>
    </source>
</evidence>
<gene>
    <name evidence="2" type="ORF">LCGC14_2589740</name>
</gene>
<proteinExistence type="predicted"/>
<feature type="non-terminal residue" evidence="2">
    <location>
        <position position="1"/>
    </location>
</feature>
<organism evidence="2">
    <name type="scientific">marine sediment metagenome</name>
    <dbReference type="NCBI Taxonomy" id="412755"/>
    <lineage>
        <taxon>unclassified sequences</taxon>
        <taxon>metagenomes</taxon>
        <taxon>ecological metagenomes</taxon>
    </lineage>
</organism>
<comment type="caution">
    <text evidence="2">The sequence shown here is derived from an EMBL/GenBank/DDBJ whole genome shotgun (WGS) entry which is preliminary data.</text>
</comment>
<feature type="transmembrane region" description="Helical" evidence="1">
    <location>
        <begin position="41"/>
        <end position="61"/>
    </location>
</feature>
<accession>A0A0F9ACA6</accession>
<reference evidence="2" key="1">
    <citation type="journal article" date="2015" name="Nature">
        <title>Complex archaea that bridge the gap between prokaryotes and eukaryotes.</title>
        <authorList>
            <person name="Spang A."/>
            <person name="Saw J.H."/>
            <person name="Jorgensen S.L."/>
            <person name="Zaremba-Niedzwiedzka K."/>
            <person name="Martijn J."/>
            <person name="Lind A.E."/>
            <person name="van Eijk R."/>
            <person name="Schleper C."/>
            <person name="Guy L."/>
            <person name="Ettema T.J."/>
        </authorList>
    </citation>
    <scope>NUCLEOTIDE SEQUENCE</scope>
</reference>
<protein>
    <submittedName>
        <fullName evidence="2">Uncharacterized protein</fullName>
    </submittedName>
</protein>
<keyword evidence="1" id="KW-1133">Transmembrane helix</keyword>
<name>A0A0F9ACA6_9ZZZZ</name>
<keyword evidence="1" id="KW-0812">Transmembrane</keyword>
<dbReference type="EMBL" id="LAZR01043445">
    <property type="protein sequence ID" value="KKL07065.1"/>
    <property type="molecule type" value="Genomic_DNA"/>
</dbReference>
<sequence>ALLLALLATHLIIYLARWLKIIDSPGVRKIHDAPVPRLGGLALALPALVMSICVLALDNSIGQSFRGIGRQGNLAQRVGHSAREALSIPARVVEAQAAVRHRLNRQPVLLLDE</sequence>